<feature type="transmembrane region" description="Helical" evidence="8">
    <location>
        <begin position="450"/>
        <end position="474"/>
    </location>
</feature>
<dbReference type="AlphaFoldDB" id="F1YL42"/>
<comment type="subcellular location">
    <subcellularLocation>
        <location evidence="1">Cell membrane</location>
        <topology evidence="1">Multi-pass membrane protein</topology>
    </subcellularLocation>
</comment>
<evidence type="ECO:0000256" key="3">
    <source>
        <dbReference type="ARBA" id="ARBA00022679"/>
    </source>
</evidence>
<dbReference type="InterPro" id="IPR016570">
    <property type="entry name" value="UCP010361"/>
</dbReference>
<proteinExistence type="inferred from homology"/>
<evidence type="ECO:0000313" key="9">
    <source>
        <dbReference type="EMBL" id="EGD54502.1"/>
    </source>
</evidence>
<evidence type="ECO:0000256" key="8">
    <source>
        <dbReference type="SAM" id="Phobius"/>
    </source>
</evidence>
<feature type="transmembrane region" description="Helical" evidence="8">
    <location>
        <begin position="188"/>
        <end position="208"/>
    </location>
</feature>
<accession>F1YL42</accession>
<comment type="caution">
    <text evidence="9">The sequence shown here is derived from an EMBL/GenBank/DDBJ whole genome shotgun (WGS) entry which is preliminary data.</text>
</comment>
<evidence type="ECO:0000256" key="7">
    <source>
        <dbReference type="ARBA" id="ARBA00024033"/>
    </source>
</evidence>
<evidence type="ECO:0000256" key="6">
    <source>
        <dbReference type="ARBA" id="ARBA00023136"/>
    </source>
</evidence>
<dbReference type="EMBL" id="AEUD01000011">
    <property type="protein sequence ID" value="EGD54502.1"/>
    <property type="molecule type" value="Genomic_DNA"/>
</dbReference>
<dbReference type="RefSeq" id="WP_009679805.1">
    <property type="nucleotide sequence ID" value="NZ_AEUD01000011.1"/>
</dbReference>
<evidence type="ECO:0000256" key="1">
    <source>
        <dbReference type="ARBA" id="ARBA00004651"/>
    </source>
</evidence>
<comment type="similarity">
    <text evidence="7">Belongs to the glycosyltransferase 87 family.</text>
</comment>
<keyword evidence="2" id="KW-1003">Cell membrane</keyword>
<dbReference type="GO" id="GO:0005886">
    <property type="term" value="C:plasma membrane"/>
    <property type="evidence" value="ECO:0007669"/>
    <property type="project" value="UniProtKB-SubCell"/>
</dbReference>
<sequence length="502" mass="54544">MTDQPTWDSPEPLADDLRVETDRVLPSWASPQLAAASDSVGGPVGIHAALGRSRSWTPVRVVLLLALVGLSIGWFGKAGCIQQAPVADAPGQVRLNWDNQRQFVGLCYSDLVASYEQDKLTPADLAGGAFPYRTFWMQSDGTGGQAKAYLSEPALSGLLMYVSAQAARGWAWVADTLGLPKTLDVVNYFNISALLLSLFWLIAVWATMMTDRRRLWLGALMALSPLVFVHAFTATDVLAIAMLAVAMLCWTRDRPGWTGVFAGLGAAAAVYPVLLLPAVAVICVRQRRLRDCAIVALTAVASWLVVNLPLLVLYPSGWTQPYRAWHDRGVEPDTLYRLISLATGWNPSTPLLNGIVLLLLVAVIAAVVYIGLRATTEPTIAQLMFLLVAGFLLFGKEWTPQASLWLVPLAVLAVPYPGAVLAWMTFDALVWIPRMGLFVDPSRKWLPAEFFYAVNTLRGAVLVGLCAVVVWQLVRSDDEEPTGGRLMRSPVAREPAADLPGV</sequence>
<feature type="transmembrane region" description="Helical" evidence="8">
    <location>
        <begin position="215"/>
        <end position="248"/>
    </location>
</feature>
<dbReference type="Proteomes" id="UP000035065">
    <property type="component" value="Unassembled WGS sequence"/>
</dbReference>
<feature type="transmembrane region" description="Helical" evidence="8">
    <location>
        <begin position="407"/>
        <end position="430"/>
    </location>
</feature>
<feature type="transmembrane region" description="Helical" evidence="8">
    <location>
        <begin position="59"/>
        <end position="76"/>
    </location>
</feature>
<evidence type="ECO:0000256" key="4">
    <source>
        <dbReference type="ARBA" id="ARBA00022692"/>
    </source>
</evidence>
<dbReference type="OrthoDB" id="3348156at2"/>
<evidence type="ECO:0000256" key="2">
    <source>
        <dbReference type="ARBA" id="ARBA00022475"/>
    </source>
</evidence>
<keyword evidence="3" id="KW-0808">Transferase</keyword>
<keyword evidence="10" id="KW-1185">Reference proteome</keyword>
<dbReference type="STRING" id="644548.SCNU_12998"/>
<evidence type="ECO:0000313" key="10">
    <source>
        <dbReference type="Proteomes" id="UP000035065"/>
    </source>
</evidence>
<dbReference type="eggNOG" id="COG5650">
    <property type="taxonomic scope" value="Bacteria"/>
</dbReference>
<feature type="transmembrane region" description="Helical" evidence="8">
    <location>
        <begin position="379"/>
        <end position="395"/>
    </location>
</feature>
<organism evidence="9 10">
    <name type="scientific">Gordonia neofelifaecis NRRL B-59395</name>
    <dbReference type="NCBI Taxonomy" id="644548"/>
    <lineage>
        <taxon>Bacteria</taxon>
        <taxon>Bacillati</taxon>
        <taxon>Actinomycetota</taxon>
        <taxon>Actinomycetes</taxon>
        <taxon>Mycobacteriales</taxon>
        <taxon>Gordoniaceae</taxon>
        <taxon>Gordonia</taxon>
    </lineage>
</organism>
<reference evidence="9 10" key="1">
    <citation type="journal article" date="2011" name="J. Bacteriol.">
        <title>Draft Genome Sequence of Gordonia neofelifaecis NRRL B-59395, a Cholesterol-Degrading Actinomycete.</title>
        <authorList>
            <person name="Ge F."/>
            <person name="Li W."/>
            <person name="Chen G."/>
            <person name="Liu Y."/>
            <person name="Zhang G."/>
            <person name="Yong B."/>
            <person name="Wang Q."/>
            <person name="Wang N."/>
            <person name="Huang Z."/>
            <person name="Li W."/>
            <person name="Wang J."/>
            <person name="Wu C."/>
            <person name="Xie Q."/>
            <person name="Liu G."/>
        </authorList>
    </citation>
    <scope>NUCLEOTIDE SEQUENCE [LARGE SCALE GENOMIC DNA]</scope>
    <source>
        <strain evidence="9 10">NRRL B-59395</strain>
    </source>
</reference>
<name>F1YL42_9ACTN</name>
<feature type="transmembrane region" description="Helical" evidence="8">
    <location>
        <begin position="260"/>
        <end position="282"/>
    </location>
</feature>
<keyword evidence="6 8" id="KW-0472">Membrane</keyword>
<feature type="transmembrane region" description="Helical" evidence="8">
    <location>
        <begin position="351"/>
        <end position="372"/>
    </location>
</feature>
<keyword evidence="5 8" id="KW-1133">Transmembrane helix</keyword>
<feature type="transmembrane region" description="Helical" evidence="8">
    <location>
        <begin position="294"/>
        <end position="314"/>
    </location>
</feature>
<dbReference type="PIRSF" id="PIRSF010361">
    <property type="entry name" value="UCP010361"/>
    <property type="match status" value="1"/>
</dbReference>
<dbReference type="InterPro" id="IPR018584">
    <property type="entry name" value="GT87"/>
</dbReference>
<keyword evidence="4 8" id="KW-0812">Transmembrane</keyword>
<dbReference type="Pfam" id="PF09594">
    <property type="entry name" value="GT87"/>
    <property type="match status" value="1"/>
</dbReference>
<evidence type="ECO:0000256" key="5">
    <source>
        <dbReference type="ARBA" id="ARBA00022989"/>
    </source>
</evidence>
<gene>
    <name evidence="9" type="ORF">SCNU_12998</name>
</gene>
<dbReference type="GO" id="GO:0016758">
    <property type="term" value="F:hexosyltransferase activity"/>
    <property type="evidence" value="ECO:0007669"/>
    <property type="project" value="InterPro"/>
</dbReference>
<protein>
    <submittedName>
        <fullName evidence="9">Integral membrane protein-like protein</fullName>
    </submittedName>
</protein>